<dbReference type="InterPro" id="IPR007484">
    <property type="entry name" value="Peptidase_M28"/>
</dbReference>
<dbReference type="Gene3D" id="3.50.30.30">
    <property type="match status" value="1"/>
</dbReference>
<feature type="domain" description="PA" evidence="3">
    <location>
        <begin position="240"/>
        <end position="331"/>
    </location>
</feature>
<evidence type="ECO:0000313" key="7">
    <source>
        <dbReference type="Proteomes" id="UP001217582"/>
    </source>
</evidence>
<evidence type="ECO:0000259" key="3">
    <source>
        <dbReference type="Pfam" id="PF02225"/>
    </source>
</evidence>
<keyword evidence="6" id="KW-0378">Hydrolase</keyword>
<dbReference type="AlphaFoldDB" id="A0AAJ5Z2V2"/>
<dbReference type="EC" id="3.4.17.21" evidence="6"/>
<evidence type="ECO:0000256" key="1">
    <source>
        <dbReference type="ARBA" id="ARBA00005634"/>
    </source>
</evidence>
<keyword evidence="6" id="KW-0645">Protease</keyword>
<dbReference type="Pfam" id="PF02225">
    <property type="entry name" value="PA"/>
    <property type="match status" value="1"/>
</dbReference>
<proteinExistence type="inferred from homology"/>
<dbReference type="SUPFAM" id="SSF52025">
    <property type="entry name" value="PA domain"/>
    <property type="match status" value="1"/>
</dbReference>
<dbReference type="InterPro" id="IPR039373">
    <property type="entry name" value="Peptidase_M28B"/>
</dbReference>
<evidence type="ECO:0000256" key="2">
    <source>
        <dbReference type="SAM" id="MobiDB-lite"/>
    </source>
</evidence>
<dbReference type="InterPro" id="IPR003137">
    <property type="entry name" value="PA_domain"/>
</dbReference>
<keyword evidence="7" id="KW-1185">Reference proteome</keyword>
<protein>
    <submittedName>
        <fullName evidence="6">Glutamate carboxypeptidase II</fullName>
        <ecNumber evidence="6">3.4.17.21</ecNumber>
    </submittedName>
</protein>
<dbReference type="Pfam" id="PF04253">
    <property type="entry name" value="TFR_dimer"/>
    <property type="match status" value="1"/>
</dbReference>
<dbReference type="GO" id="GO:0004181">
    <property type="term" value="F:metallocarboxypeptidase activity"/>
    <property type="evidence" value="ECO:0007669"/>
    <property type="project" value="UniProtKB-EC"/>
</dbReference>
<evidence type="ECO:0000259" key="4">
    <source>
        <dbReference type="Pfam" id="PF04253"/>
    </source>
</evidence>
<evidence type="ECO:0000313" key="6">
    <source>
        <dbReference type="EMBL" id="WFD16949.1"/>
    </source>
</evidence>
<gene>
    <name evidence="6" type="primary">VPS70</name>
    <name evidence="6" type="ORF">MARU1_002993</name>
</gene>
<name>A0AAJ5Z2V2_9BASI</name>
<dbReference type="Pfam" id="PF04389">
    <property type="entry name" value="Peptidase_M28"/>
    <property type="match status" value="1"/>
</dbReference>
<accession>A0AAJ5Z2V2</accession>
<dbReference type="Gene3D" id="1.20.930.40">
    <property type="entry name" value="Transferrin receptor-like, dimerisation domain"/>
    <property type="match status" value="1"/>
</dbReference>
<feature type="region of interest" description="Disordered" evidence="2">
    <location>
        <begin position="158"/>
        <end position="192"/>
    </location>
</feature>
<feature type="compositionally biased region" description="Polar residues" evidence="2">
    <location>
        <begin position="169"/>
        <end position="178"/>
    </location>
</feature>
<feature type="compositionally biased region" description="Basic and acidic residues" evidence="2">
    <location>
        <begin position="1"/>
        <end position="22"/>
    </location>
</feature>
<feature type="domain" description="Transferrin receptor-like dimerisation" evidence="4">
    <location>
        <begin position="626"/>
        <end position="743"/>
    </location>
</feature>
<dbReference type="InterPro" id="IPR036757">
    <property type="entry name" value="TFR-like_dimer_dom_sf"/>
</dbReference>
<dbReference type="PANTHER" id="PTHR10404">
    <property type="entry name" value="N-ACETYLATED-ALPHA-LINKED ACIDIC DIPEPTIDASE"/>
    <property type="match status" value="1"/>
</dbReference>
<organism evidence="6 7">
    <name type="scientific">Malassezia arunalokei</name>
    <dbReference type="NCBI Taxonomy" id="1514897"/>
    <lineage>
        <taxon>Eukaryota</taxon>
        <taxon>Fungi</taxon>
        <taxon>Dikarya</taxon>
        <taxon>Basidiomycota</taxon>
        <taxon>Ustilaginomycotina</taxon>
        <taxon>Malasseziomycetes</taxon>
        <taxon>Malasseziales</taxon>
        <taxon>Malasseziaceae</taxon>
        <taxon>Malassezia</taxon>
    </lineage>
</organism>
<sequence>MHLCQEQRLRREAARATPEKRPAKCARGHTAPASSSRPSRWDLGLVVLVLFVWSRWLRADAPHNDSNDTALLHAFGPSIADDARCRVRASTNVRSCVSTWRDRARAAEAAFLDIPSAESARAALQRYTSHAHTASDAQHAASAHQVLTEWADLLGVPPNATDPIGDAGSKQSRASMTQHGRPRVWADRAARPDGPVSASLSLTAANGSAVWTADLADDVVRGDPTSAHGAPGSAHARVIYAGSGSHADFARLQALGVRVAGAVALVRDGGVFRDMAVRAAQAQGAVGVLLYTDPADDGVARQRGSVERAPREAAISLPRIPSLPISYLHAQRLLRDMEGVGVEASAVRPDFGGAIPNTTYWTGPSRHRAHMTSEMERQTRDIWNVYAVIPGYVDTQRIMAGHHRDAWDFGAGDPSSSAAVAHDVVRGLGHLLRRGWRPARTIILASWGAEAHGNVGASECGEDDAACLHDHVAIYHHLDTAVRGSQLRASASPSLQRVLHDAVDALPNVTLDHVGPLGPGSDVAALLRHLGIASSDLGFVRAPSDPVYPYHSNYDSFAWMHRFGDPDLARHKTAAQVYGLLVLRSAQSLFLPLSLTDYAQALAAHQASLEKTARDANVRLAPAWRQRLSDAIERITQGARRLAAEQAALAPRLDAPGRDLAPTLRAAHALNERLQAWEHGWLDARGLGQRTCFRRLGVAPGRWLGYGATAFPGVTESTTPDGGEHTTDELACLTLALEQLAALMSRGRS</sequence>
<dbReference type="FunFam" id="3.40.630.10:FF:000101">
    <property type="entry name" value="N-acetylated alpha-linked acidic dipeptidase like 1"/>
    <property type="match status" value="1"/>
</dbReference>
<dbReference type="InterPro" id="IPR046450">
    <property type="entry name" value="PA_dom_sf"/>
</dbReference>
<feature type="region of interest" description="Disordered" evidence="2">
    <location>
        <begin position="1"/>
        <end position="37"/>
    </location>
</feature>
<dbReference type="SUPFAM" id="SSF53187">
    <property type="entry name" value="Zn-dependent exopeptidases"/>
    <property type="match status" value="1"/>
</dbReference>
<dbReference type="SUPFAM" id="SSF47672">
    <property type="entry name" value="Transferrin receptor-like dimerisation domain"/>
    <property type="match status" value="1"/>
</dbReference>
<evidence type="ECO:0000259" key="5">
    <source>
        <dbReference type="Pfam" id="PF04389"/>
    </source>
</evidence>
<dbReference type="Gene3D" id="3.40.630.10">
    <property type="entry name" value="Zn peptidases"/>
    <property type="match status" value="1"/>
</dbReference>
<reference evidence="6 7" key="1">
    <citation type="submission" date="2023-03" db="EMBL/GenBank/DDBJ databases">
        <title>Mating type loci evolution in Malassezia.</title>
        <authorList>
            <person name="Coelho M.A."/>
        </authorList>
    </citation>
    <scope>NUCLEOTIDE SEQUENCE [LARGE SCALE GENOMIC DNA]</scope>
    <source>
        <strain evidence="6 7">CBS 13387</strain>
    </source>
</reference>
<feature type="domain" description="Peptidase M28" evidence="5">
    <location>
        <begin position="384"/>
        <end position="558"/>
    </location>
</feature>
<dbReference type="PANTHER" id="PTHR10404:SF46">
    <property type="entry name" value="VACUOLAR PROTEIN SORTING-ASSOCIATED PROTEIN 70"/>
    <property type="match status" value="1"/>
</dbReference>
<dbReference type="EMBL" id="CP119921">
    <property type="protein sequence ID" value="WFD16949.1"/>
    <property type="molecule type" value="Genomic_DNA"/>
</dbReference>
<comment type="similarity">
    <text evidence="1">Belongs to the peptidase M28 family. M28B subfamily.</text>
</comment>
<dbReference type="Proteomes" id="UP001217582">
    <property type="component" value="Chromosome 6"/>
</dbReference>
<keyword evidence="6" id="KW-0121">Carboxypeptidase</keyword>
<dbReference type="InterPro" id="IPR007365">
    <property type="entry name" value="TFR-like_dimer_dom"/>
</dbReference>